<dbReference type="Proteomes" id="UP000192907">
    <property type="component" value="Unassembled WGS sequence"/>
</dbReference>
<dbReference type="Pfam" id="PF00072">
    <property type="entry name" value="Response_reg"/>
    <property type="match status" value="1"/>
</dbReference>
<keyword evidence="1 6" id="KW-0597">Phosphoprotein</keyword>
<dbReference type="Pfam" id="PF00486">
    <property type="entry name" value="Trans_reg_C"/>
    <property type="match status" value="1"/>
</dbReference>
<dbReference type="SMART" id="SM00448">
    <property type="entry name" value="REC"/>
    <property type="match status" value="1"/>
</dbReference>
<dbReference type="PANTHER" id="PTHR48111">
    <property type="entry name" value="REGULATOR OF RPOS"/>
    <property type="match status" value="1"/>
</dbReference>
<evidence type="ECO:0000256" key="1">
    <source>
        <dbReference type="ARBA" id="ARBA00022553"/>
    </source>
</evidence>
<reference evidence="11" key="1">
    <citation type="submission" date="2017-04" db="EMBL/GenBank/DDBJ databases">
        <authorList>
            <person name="Varghese N."/>
            <person name="Submissions S."/>
        </authorList>
    </citation>
    <scope>NUCLEOTIDE SEQUENCE [LARGE SCALE GENOMIC DNA]</scope>
    <source>
        <strain evidence="11">RKEM611</strain>
    </source>
</reference>
<proteinExistence type="predicted"/>
<dbReference type="AlphaFoldDB" id="A0A1Y6CF66"/>
<dbReference type="PROSITE" id="PS50110">
    <property type="entry name" value="RESPONSE_REGULATORY"/>
    <property type="match status" value="1"/>
</dbReference>
<dbReference type="CDD" id="cd00383">
    <property type="entry name" value="trans_reg_C"/>
    <property type="match status" value="1"/>
</dbReference>
<name>A0A1Y6CF66_9BACT</name>
<dbReference type="PANTHER" id="PTHR48111:SF22">
    <property type="entry name" value="REGULATOR OF RPOS"/>
    <property type="match status" value="1"/>
</dbReference>
<dbReference type="SMART" id="SM00862">
    <property type="entry name" value="Trans_reg_C"/>
    <property type="match status" value="1"/>
</dbReference>
<keyword evidence="4 7" id="KW-0238">DNA-binding</keyword>
<dbReference type="InterPro" id="IPR011006">
    <property type="entry name" value="CheY-like_superfamily"/>
</dbReference>
<evidence type="ECO:0000256" key="5">
    <source>
        <dbReference type="ARBA" id="ARBA00023163"/>
    </source>
</evidence>
<keyword evidence="5" id="KW-0804">Transcription</keyword>
<keyword evidence="3" id="KW-0805">Transcription regulation</keyword>
<feature type="modified residue" description="4-aspartylphosphate" evidence="6">
    <location>
        <position position="56"/>
    </location>
</feature>
<feature type="domain" description="OmpR/PhoB-type" evidence="9">
    <location>
        <begin position="129"/>
        <end position="228"/>
    </location>
</feature>
<dbReference type="GO" id="GO:0005829">
    <property type="term" value="C:cytosol"/>
    <property type="evidence" value="ECO:0007669"/>
    <property type="project" value="TreeGrafter"/>
</dbReference>
<dbReference type="RefSeq" id="WP_159455567.1">
    <property type="nucleotide sequence ID" value="NZ_FWZT01000020.1"/>
</dbReference>
<dbReference type="InterPro" id="IPR036388">
    <property type="entry name" value="WH-like_DNA-bd_sf"/>
</dbReference>
<sequence>MQRHDVWLLDDDSLLLETIAQGLSEYFNIECFESRQAIFKKLREAENYYPDLLISDYHLSSEYTLIDLLQSAEMQDLKAHCGIIVLSGRPSLDIVRKFLALGVVDFISKPVNLDELAAKSLNAIEMQCSGTAQQEYLGIQLDPKLRKVYLHNEMIAELTGKEFQILDALLEHREQGVSKTELNEEIWSGQSVAPRILSVHLASLRKKIASSGLGVIFDRNHDVYRLEDLLARQSS</sequence>
<keyword evidence="2" id="KW-0902">Two-component regulatory system</keyword>
<evidence type="ECO:0000256" key="6">
    <source>
        <dbReference type="PROSITE-ProRule" id="PRU00169"/>
    </source>
</evidence>
<evidence type="ECO:0000256" key="2">
    <source>
        <dbReference type="ARBA" id="ARBA00023012"/>
    </source>
</evidence>
<feature type="domain" description="Response regulatory" evidence="8">
    <location>
        <begin position="5"/>
        <end position="124"/>
    </location>
</feature>
<dbReference type="InterPro" id="IPR001867">
    <property type="entry name" value="OmpR/PhoB-type_DNA-bd"/>
</dbReference>
<dbReference type="GO" id="GO:0000976">
    <property type="term" value="F:transcription cis-regulatory region binding"/>
    <property type="evidence" value="ECO:0007669"/>
    <property type="project" value="TreeGrafter"/>
</dbReference>
<organism evidence="10 11">
    <name type="scientific">Pseudobacteriovorax antillogorgiicola</name>
    <dbReference type="NCBI Taxonomy" id="1513793"/>
    <lineage>
        <taxon>Bacteria</taxon>
        <taxon>Pseudomonadati</taxon>
        <taxon>Bdellovibrionota</taxon>
        <taxon>Oligoflexia</taxon>
        <taxon>Oligoflexales</taxon>
        <taxon>Pseudobacteriovoracaceae</taxon>
        <taxon>Pseudobacteriovorax</taxon>
    </lineage>
</organism>
<dbReference type="GO" id="GO:0000156">
    <property type="term" value="F:phosphorelay response regulator activity"/>
    <property type="evidence" value="ECO:0007669"/>
    <property type="project" value="TreeGrafter"/>
</dbReference>
<gene>
    <name evidence="10" type="ORF">SAMN06296036_120116</name>
</gene>
<feature type="DNA-binding region" description="OmpR/PhoB-type" evidence="7">
    <location>
        <begin position="129"/>
        <end position="228"/>
    </location>
</feature>
<keyword evidence="11" id="KW-1185">Reference proteome</keyword>
<accession>A0A1Y6CF66</accession>
<dbReference type="STRING" id="1513793.SAMN06296036_120116"/>
<evidence type="ECO:0000259" key="8">
    <source>
        <dbReference type="PROSITE" id="PS50110"/>
    </source>
</evidence>
<evidence type="ECO:0000256" key="4">
    <source>
        <dbReference type="ARBA" id="ARBA00023125"/>
    </source>
</evidence>
<dbReference type="CDD" id="cd00156">
    <property type="entry name" value="REC"/>
    <property type="match status" value="1"/>
</dbReference>
<dbReference type="EMBL" id="FWZT01000020">
    <property type="protein sequence ID" value="SMF60310.1"/>
    <property type="molecule type" value="Genomic_DNA"/>
</dbReference>
<dbReference type="InterPro" id="IPR039420">
    <property type="entry name" value="WalR-like"/>
</dbReference>
<evidence type="ECO:0000313" key="10">
    <source>
        <dbReference type="EMBL" id="SMF60310.1"/>
    </source>
</evidence>
<evidence type="ECO:0000313" key="11">
    <source>
        <dbReference type="Proteomes" id="UP000192907"/>
    </source>
</evidence>
<dbReference type="Gene3D" id="1.10.10.10">
    <property type="entry name" value="Winged helix-like DNA-binding domain superfamily/Winged helix DNA-binding domain"/>
    <property type="match status" value="1"/>
</dbReference>
<dbReference type="InterPro" id="IPR001789">
    <property type="entry name" value="Sig_transdc_resp-reg_receiver"/>
</dbReference>
<evidence type="ECO:0000256" key="3">
    <source>
        <dbReference type="ARBA" id="ARBA00023015"/>
    </source>
</evidence>
<evidence type="ECO:0000256" key="7">
    <source>
        <dbReference type="PROSITE-ProRule" id="PRU01091"/>
    </source>
</evidence>
<dbReference type="PROSITE" id="PS51755">
    <property type="entry name" value="OMPR_PHOB"/>
    <property type="match status" value="1"/>
</dbReference>
<evidence type="ECO:0000259" key="9">
    <source>
        <dbReference type="PROSITE" id="PS51755"/>
    </source>
</evidence>
<dbReference type="Gene3D" id="3.40.50.2300">
    <property type="match status" value="1"/>
</dbReference>
<dbReference type="GO" id="GO:0032993">
    <property type="term" value="C:protein-DNA complex"/>
    <property type="evidence" value="ECO:0007669"/>
    <property type="project" value="TreeGrafter"/>
</dbReference>
<protein>
    <submittedName>
        <fullName evidence="10">DNA-binding response regulator, OmpR family, contains REC and winged-helix (WHTH) domain</fullName>
    </submittedName>
</protein>
<dbReference type="GO" id="GO:0006355">
    <property type="term" value="P:regulation of DNA-templated transcription"/>
    <property type="evidence" value="ECO:0007669"/>
    <property type="project" value="InterPro"/>
</dbReference>
<dbReference type="SUPFAM" id="SSF52172">
    <property type="entry name" value="CheY-like"/>
    <property type="match status" value="1"/>
</dbReference>